<accession>A0AAD6S940</accession>
<dbReference type="EMBL" id="JARJCM010000232">
    <property type="protein sequence ID" value="KAJ7021417.1"/>
    <property type="molecule type" value="Genomic_DNA"/>
</dbReference>
<dbReference type="EMBL" id="JARJCM010000174">
    <property type="protein sequence ID" value="KAJ7024179.1"/>
    <property type="molecule type" value="Genomic_DNA"/>
</dbReference>
<protein>
    <submittedName>
        <fullName evidence="2">Uncharacterized protein</fullName>
    </submittedName>
</protein>
<proteinExistence type="predicted"/>
<evidence type="ECO:0000313" key="4">
    <source>
        <dbReference type="Proteomes" id="UP001218188"/>
    </source>
</evidence>
<organism evidence="2 4">
    <name type="scientific">Mycena alexandri</name>
    <dbReference type="NCBI Taxonomy" id="1745969"/>
    <lineage>
        <taxon>Eukaryota</taxon>
        <taxon>Fungi</taxon>
        <taxon>Dikarya</taxon>
        <taxon>Basidiomycota</taxon>
        <taxon>Agaricomycotina</taxon>
        <taxon>Agaricomycetes</taxon>
        <taxon>Agaricomycetidae</taxon>
        <taxon>Agaricales</taxon>
        <taxon>Marasmiineae</taxon>
        <taxon>Mycenaceae</taxon>
        <taxon>Mycena</taxon>
    </lineage>
</organism>
<sequence>MWMTQLLGLCASNAPTPFSWRRSLPPVSHSPLQSPPPAALLLAVLWLPAPGNADSTIRRPRRPSRQNAAKPRSNQELTLGYLLDFSACVLHPSFRPVLSLPLRRRCSAPFSRPRSYPQLHPPLYLNLSFPRDSFRSGQPSTRRLFLENPQQRMREFATSSYVARGYNFYSINRRHGPLFRWPLFWMVVSNGSTSLG</sequence>
<keyword evidence="4" id="KW-1185">Reference proteome</keyword>
<gene>
    <name evidence="3" type="ORF">C8F04DRAFT_166202</name>
    <name evidence="2" type="ORF">C8F04DRAFT_268257</name>
</gene>
<feature type="region of interest" description="Disordered" evidence="1">
    <location>
        <begin position="54"/>
        <end position="73"/>
    </location>
</feature>
<evidence type="ECO:0000313" key="3">
    <source>
        <dbReference type="EMBL" id="KAJ7024179.1"/>
    </source>
</evidence>
<evidence type="ECO:0000313" key="2">
    <source>
        <dbReference type="EMBL" id="KAJ7021417.1"/>
    </source>
</evidence>
<evidence type="ECO:0000256" key="1">
    <source>
        <dbReference type="SAM" id="MobiDB-lite"/>
    </source>
</evidence>
<dbReference type="Proteomes" id="UP001218188">
    <property type="component" value="Unassembled WGS sequence"/>
</dbReference>
<name>A0AAD6S940_9AGAR</name>
<dbReference type="AlphaFoldDB" id="A0AAD6S940"/>
<comment type="caution">
    <text evidence="2">The sequence shown here is derived from an EMBL/GenBank/DDBJ whole genome shotgun (WGS) entry which is preliminary data.</text>
</comment>
<reference evidence="2" key="1">
    <citation type="submission" date="2023-03" db="EMBL/GenBank/DDBJ databases">
        <title>Massive genome expansion in bonnet fungi (Mycena s.s.) driven by repeated elements and novel gene families across ecological guilds.</title>
        <authorList>
            <consortium name="Lawrence Berkeley National Laboratory"/>
            <person name="Harder C.B."/>
            <person name="Miyauchi S."/>
            <person name="Viragh M."/>
            <person name="Kuo A."/>
            <person name="Thoen E."/>
            <person name="Andreopoulos B."/>
            <person name="Lu D."/>
            <person name="Skrede I."/>
            <person name="Drula E."/>
            <person name="Henrissat B."/>
            <person name="Morin E."/>
            <person name="Kohler A."/>
            <person name="Barry K."/>
            <person name="LaButti K."/>
            <person name="Morin E."/>
            <person name="Salamov A."/>
            <person name="Lipzen A."/>
            <person name="Mereny Z."/>
            <person name="Hegedus B."/>
            <person name="Baldrian P."/>
            <person name="Stursova M."/>
            <person name="Weitz H."/>
            <person name="Taylor A."/>
            <person name="Grigoriev I.V."/>
            <person name="Nagy L.G."/>
            <person name="Martin F."/>
            <person name="Kauserud H."/>
        </authorList>
    </citation>
    <scope>NUCLEOTIDE SEQUENCE</scope>
    <source>
        <strain evidence="2">CBHHK200</strain>
    </source>
</reference>